<keyword evidence="3 4" id="KW-0833">Ubl conjugation pathway</keyword>
<dbReference type="PROSITE" id="PS52053">
    <property type="entry name" value="NEL"/>
    <property type="match status" value="1"/>
</dbReference>
<dbReference type="InterPro" id="IPR001611">
    <property type="entry name" value="Leu-rich_rpt"/>
</dbReference>
<dbReference type="Pfam" id="PF20178">
    <property type="entry name" value="ToxA_N"/>
    <property type="match status" value="1"/>
</dbReference>
<evidence type="ECO:0000256" key="3">
    <source>
        <dbReference type="ARBA" id="ARBA00022786"/>
    </source>
</evidence>
<dbReference type="PANTHER" id="PTHR47114">
    <property type="match status" value="1"/>
</dbReference>
<reference evidence="6" key="1">
    <citation type="journal article" date="2022" name="Int. J. Syst. Evol. Microbiol.">
        <title>Pseudomonas aegrilactucae sp. nov. and Pseudomonas morbosilactucae sp. nov., pathogens causing bacterial rot of lettuce in Japan.</title>
        <authorList>
            <person name="Sawada H."/>
            <person name="Fujikawa T."/>
            <person name="Satou M."/>
        </authorList>
    </citation>
    <scope>NUCLEOTIDE SEQUENCE</scope>
    <source>
        <strain evidence="6">MAFF 301350</strain>
    </source>
</reference>
<organism evidence="6 7">
    <name type="scientific">Pseudomonas aegrilactucae</name>
    <dbReference type="NCBI Taxonomy" id="2854028"/>
    <lineage>
        <taxon>Bacteria</taxon>
        <taxon>Pseudomonadati</taxon>
        <taxon>Pseudomonadota</taxon>
        <taxon>Gammaproteobacteria</taxon>
        <taxon>Pseudomonadales</taxon>
        <taxon>Pseudomonadaceae</taxon>
        <taxon>Pseudomonas</taxon>
    </lineage>
</organism>
<dbReference type="GO" id="GO:0004842">
    <property type="term" value="F:ubiquitin-protein transferase activity"/>
    <property type="evidence" value="ECO:0007669"/>
    <property type="project" value="UniProtKB-UniRule"/>
</dbReference>
<dbReference type="GO" id="GO:0016567">
    <property type="term" value="P:protein ubiquitination"/>
    <property type="evidence" value="ECO:0007669"/>
    <property type="project" value="InterPro"/>
</dbReference>
<keyword evidence="7" id="KW-1185">Reference proteome</keyword>
<keyword evidence="4" id="KW-0964">Secreted</keyword>
<dbReference type="SMART" id="SM00369">
    <property type="entry name" value="LRR_TYP"/>
    <property type="match status" value="4"/>
</dbReference>
<protein>
    <recommendedName>
        <fullName evidence="5">NEL domain-containing protein</fullName>
    </recommendedName>
</protein>
<reference evidence="6" key="2">
    <citation type="journal article" date="2023" name="Plant Pathol.">
        <title>Dismantling and reorganizing Pseudomonas marginalis sensu#lato.</title>
        <authorList>
            <person name="Sawada H."/>
            <person name="Fujikawa T."/>
            <person name="Satou M."/>
        </authorList>
    </citation>
    <scope>NUCLEOTIDE SEQUENCE</scope>
    <source>
        <strain evidence="6">MAFF 301350</strain>
    </source>
</reference>
<dbReference type="GO" id="GO:0005576">
    <property type="term" value="C:extracellular region"/>
    <property type="evidence" value="ECO:0007669"/>
    <property type="project" value="UniProtKB-UniRule"/>
</dbReference>
<dbReference type="InterPro" id="IPR029487">
    <property type="entry name" value="NEL_dom"/>
</dbReference>
<feature type="domain" description="NEL" evidence="5">
    <location>
        <begin position="1232"/>
        <end position="1522"/>
    </location>
</feature>
<proteinExistence type="inferred from homology"/>
<dbReference type="PANTHER" id="PTHR47114:SF2">
    <property type="entry name" value="OLIGODENDROCYTE-MYELIN GLYCOPROTEIN"/>
    <property type="match status" value="1"/>
</dbReference>
<evidence type="ECO:0000313" key="6">
    <source>
        <dbReference type="EMBL" id="MBV6288044.1"/>
    </source>
</evidence>
<dbReference type="InterPro" id="IPR046673">
    <property type="entry name" value="ToxA_N"/>
</dbReference>
<dbReference type="InterPro" id="IPR003591">
    <property type="entry name" value="Leu-rich_rpt_typical-subtyp"/>
</dbReference>
<evidence type="ECO:0000256" key="4">
    <source>
        <dbReference type="PROSITE-ProRule" id="PRU01398"/>
    </source>
</evidence>
<evidence type="ECO:0000313" key="7">
    <source>
        <dbReference type="Proteomes" id="UP001106592"/>
    </source>
</evidence>
<comment type="similarity">
    <text evidence="4">Belongs to the LRR-containing bacterial E3 ligase family.</text>
</comment>
<dbReference type="Pfam" id="PF14496">
    <property type="entry name" value="NEL"/>
    <property type="match status" value="1"/>
</dbReference>
<keyword evidence="2" id="KW-0677">Repeat</keyword>
<dbReference type="PROSITE" id="PS51450">
    <property type="entry name" value="LRR"/>
    <property type="match status" value="1"/>
</dbReference>
<feature type="active site" description="Glycyl thioester intermediate" evidence="4">
    <location>
        <position position="1319"/>
    </location>
</feature>
<sequence>MSQTSSTSTTFEPPDDSILLDRFIGERLPEWLKAASTEQAHALTAALVRQQQSLEALTELFQGLQSPGAFGAPLLEQALRDTLGLQLDTRTAHWKEVRLRQVRPGLSATPMPVLEALEIESPLLQRALQNFSEAAGGYWGFFQGTAIVSAGQTLGVAPERFAGLCRRLDLGQKYQAHLDAVFDPPDNALKRQRHGLLAAEQRHQLEAATHISYLKKDIDEAAYRMLCQVVEGAGQVTYAEHPVRVRSIEVLGQYVHGAVAFLARGTPLEGSVRWTEAGLVRQVVVFLPGDLQRPLRQYPSWYACATDLGLALKTADYLAYFQGLIGLEGRAAFLAAWQAQREAARPELQLLDYALTGELFASLAQLRIARLKADAAVLAVPTAKVDDAQAEARRQAYLAAGQTLLGIAASFIPGIGQIMLASSVGQLLEEVYEGVVDWNQGQRRQALLHLTGVAQNVLASVAMGAGVAGLVAVATRTAFVDGLMPMVRSSGQYRLWSEDLAAYRHARVMADTLVRRSDGLYEDAEALWLKHDGHIYQVRERDGRWLLQHPQRDQAYAPVLQGNGEGAWRLPGEHPLQWSGSALLMRRLGPLGEGLSDAQVAQVLVIADIDEARLRGLHVQNRRMPVRLRDTLVRLGIDARISTFFERLHRQTDTQGLDPVLYAFCREHVQASEDAEQDSELDRIWEQMPRLRLALFEHLEAATLTEADASVGVLQRDFPGLPHRYAQSLIEQADATQRQAMQQTRRVPLAVAEQARHTLREVRLSRALESLCLHNVYSVDGVRLAFGLLRRMPAWPDGLNLELRERSPSGRLLERQLSLSDTRLTRVLVRHDGRFSVYDSEGYEIDDPIPAPQGLFEAIACCLTREQRRALGWTRHDSAAEIRQALAALALANTRDAARLIGQVQPSGRFSPPRRLADGRLGYPLSGRGNAAHQPLVSVVRTLFPGYDALQIDVLLTELQGGSVAPMTALMRLLEQYQSLDVSLQLWCCEVFGQSRQWRRQVADELRRCWRRQTDRVINGGGMLIGYRLNLVSIPVGHLPVLAADIDFSHVIDLTLMGMGLTEQSNSFLQRFVGVRWLNLANNHFGRIPPALNRMTWLREVNLNLNQINLRNTGVNTLASLHRLEVLNLDNNPIEVLPNMSGMSNLRHVWLRSARLQLFPAGLLTCPFLDFVDLRDNYITQLPEQFFVAESPSIYLLQRNPLPQAVWDRISELQQLAPALDAAAGAVVPAANITQSRALWLELTDEAQLQARSRYWESLVAEPAGSDFFQLLTALTGSADFQHTRAELDQRVWRMLEAMVQSTALREEMFELAASPTTCVDSVSSTYSALEVRFLLFQAVGTDSPGDQRGEALLAFARRLFRLEQVEQFARADIQARGLEGRGVDEVEVSLAYRTRLAAALDLPGQPRNMQFAEVAGVAPAQIDQAQQVVLAAERTDQLATFISGRDFWLAHLRRVHDGEFEHVEQPFWDRLEGLAAQQDTLAEGAYLMQMNTLRSEREAAVQALVVRLTQAALQAASPPAG</sequence>
<evidence type="ECO:0000259" key="5">
    <source>
        <dbReference type="PROSITE" id="PS52053"/>
    </source>
</evidence>
<dbReference type="Proteomes" id="UP001106592">
    <property type="component" value="Unassembled WGS sequence"/>
</dbReference>
<keyword evidence="4" id="KW-0808">Transferase</keyword>
<comment type="caution">
    <text evidence="6">The sequence shown here is derived from an EMBL/GenBank/DDBJ whole genome shotgun (WGS) entry which is preliminary data.</text>
</comment>
<comment type="PTM">
    <text evidence="4">Ubiquitinated in the presence of host E1 ubiquitin-activating enzyme, E2 ubiquitin-conjugating enzyme and ubiquitin.</text>
</comment>
<gene>
    <name evidence="6" type="ORF">KUO17_13565</name>
</gene>
<evidence type="ECO:0000256" key="1">
    <source>
        <dbReference type="ARBA" id="ARBA00022614"/>
    </source>
</evidence>
<name>A0A9Q2XKY3_9PSED</name>
<accession>A0A9Q2XKY3</accession>
<dbReference type="InterPro" id="IPR051071">
    <property type="entry name" value="LRR-bact_E3_ubiq_ligases"/>
</dbReference>
<evidence type="ECO:0000256" key="2">
    <source>
        <dbReference type="ARBA" id="ARBA00022737"/>
    </source>
</evidence>
<keyword evidence="4" id="KW-1035">Host cytoplasm</keyword>
<dbReference type="RefSeq" id="WP_217976062.1">
    <property type="nucleotide sequence ID" value="NZ_JAHTBI010000047.1"/>
</dbReference>
<dbReference type="EMBL" id="JAHTBI010000047">
    <property type="protein sequence ID" value="MBV6288044.1"/>
    <property type="molecule type" value="Genomic_DNA"/>
</dbReference>
<keyword evidence="4" id="KW-0832">Ubl conjugation</keyword>
<keyword evidence="1" id="KW-0433">Leucine-rich repeat</keyword>